<dbReference type="OrthoDB" id="121309at2157"/>
<protein>
    <submittedName>
        <fullName evidence="7">LysE family transporter</fullName>
    </submittedName>
</protein>
<dbReference type="GO" id="GO:0006865">
    <property type="term" value="P:amino acid transport"/>
    <property type="evidence" value="ECO:0007669"/>
    <property type="project" value="InterPro"/>
</dbReference>
<accession>A0A7D5I4S9</accession>
<evidence type="ECO:0000256" key="1">
    <source>
        <dbReference type="ARBA" id="ARBA00004651"/>
    </source>
</evidence>
<feature type="transmembrane region" description="Helical" evidence="6">
    <location>
        <begin position="119"/>
        <end position="139"/>
    </location>
</feature>
<feature type="transmembrane region" description="Helical" evidence="6">
    <location>
        <begin position="151"/>
        <end position="172"/>
    </location>
</feature>
<evidence type="ECO:0000256" key="3">
    <source>
        <dbReference type="ARBA" id="ARBA00022692"/>
    </source>
</evidence>
<dbReference type="AlphaFoldDB" id="A0A7D5I4S9"/>
<keyword evidence="2" id="KW-1003">Cell membrane</keyword>
<comment type="subcellular location">
    <subcellularLocation>
        <location evidence="1">Cell membrane</location>
        <topology evidence="1">Multi-pass membrane protein</topology>
    </subcellularLocation>
</comment>
<keyword evidence="8" id="KW-1185">Reference proteome</keyword>
<keyword evidence="4 6" id="KW-1133">Transmembrane helix</keyword>
<sequence length="216" mass="23422">MAVDTINLIQAFILGFTIGISAALVPGPMMLATISISLKKGWKTGLYVFGGHSIVETSLFLLIIMGLSTVLIKDMLPYIAIIGGLVMVLFGAFIISRAKEASTIDINASASKFDVTNGPVYAGIVTSALNPTLLLWWLTAGSAIILQQYMLGIYAVIAFVIGHWIADLGFLVFVSSSFSKGKDFLSTRTHKWLIYICGVFLIFIGVFFLVEHNSFL</sequence>
<feature type="transmembrane region" description="Helical" evidence="6">
    <location>
        <begin position="78"/>
        <end position="98"/>
    </location>
</feature>
<dbReference type="PANTHER" id="PTHR38825:SF1">
    <property type="entry name" value="TRANSPORTER, LYSE FAMILY"/>
    <property type="match status" value="1"/>
</dbReference>
<gene>
    <name evidence="7" type="ORF">HWN40_05860</name>
</gene>
<evidence type="ECO:0000313" key="7">
    <source>
        <dbReference type="EMBL" id="QLC49803.1"/>
    </source>
</evidence>
<feature type="transmembrane region" description="Helical" evidence="6">
    <location>
        <begin position="46"/>
        <end position="72"/>
    </location>
</feature>
<evidence type="ECO:0000256" key="2">
    <source>
        <dbReference type="ARBA" id="ARBA00022475"/>
    </source>
</evidence>
<dbReference type="GO" id="GO:0005886">
    <property type="term" value="C:plasma membrane"/>
    <property type="evidence" value="ECO:0007669"/>
    <property type="project" value="UniProtKB-SubCell"/>
</dbReference>
<evidence type="ECO:0000256" key="5">
    <source>
        <dbReference type="ARBA" id="ARBA00023136"/>
    </source>
</evidence>
<dbReference type="EMBL" id="CP058215">
    <property type="protein sequence ID" value="QLC49803.1"/>
    <property type="molecule type" value="Genomic_DNA"/>
</dbReference>
<dbReference type="RefSeq" id="WP_176964859.1">
    <property type="nucleotide sequence ID" value="NZ_CP058215.1"/>
</dbReference>
<dbReference type="Pfam" id="PF01810">
    <property type="entry name" value="LysE"/>
    <property type="match status" value="1"/>
</dbReference>
<dbReference type="GeneID" id="55821181"/>
<keyword evidence="5 6" id="KW-0472">Membrane</keyword>
<keyword evidence="3 6" id="KW-0812">Transmembrane</keyword>
<organism evidence="7 8">
    <name type="scientific">Methanolobus zinderi</name>
    <dbReference type="NCBI Taxonomy" id="536044"/>
    <lineage>
        <taxon>Archaea</taxon>
        <taxon>Methanobacteriati</taxon>
        <taxon>Methanobacteriota</taxon>
        <taxon>Stenosarchaea group</taxon>
        <taxon>Methanomicrobia</taxon>
        <taxon>Methanosarcinales</taxon>
        <taxon>Methanosarcinaceae</taxon>
        <taxon>Methanolobus</taxon>
    </lineage>
</organism>
<evidence type="ECO:0000256" key="4">
    <source>
        <dbReference type="ARBA" id="ARBA00022989"/>
    </source>
</evidence>
<evidence type="ECO:0000256" key="6">
    <source>
        <dbReference type="SAM" id="Phobius"/>
    </source>
</evidence>
<name>A0A7D5I4S9_9EURY</name>
<dbReference type="KEGG" id="mzi:HWN40_05860"/>
<evidence type="ECO:0000313" key="8">
    <source>
        <dbReference type="Proteomes" id="UP000509594"/>
    </source>
</evidence>
<proteinExistence type="predicted"/>
<reference evidence="7 8" key="1">
    <citation type="submission" date="2020-06" db="EMBL/GenBank/DDBJ databases">
        <title>Methanolobus halotolerans sp. nov., isolated from a saline lake Tus in Siberia.</title>
        <authorList>
            <person name="Shen Y."/>
            <person name="Chen S.-C."/>
            <person name="Lai M.-C."/>
            <person name="Huang H.-H."/>
            <person name="Chiu H.-H."/>
            <person name="Tang S.-L."/>
            <person name="Rogozin D.Y."/>
            <person name="Degermendzhy A.G."/>
        </authorList>
    </citation>
    <scope>NUCLEOTIDE SEQUENCE [LARGE SCALE GENOMIC DNA]</scope>
    <source>
        <strain evidence="7 8">DSM 21339</strain>
    </source>
</reference>
<dbReference type="Proteomes" id="UP000509594">
    <property type="component" value="Chromosome"/>
</dbReference>
<dbReference type="InterPro" id="IPR001123">
    <property type="entry name" value="LeuE-type"/>
</dbReference>
<feature type="transmembrane region" description="Helical" evidence="6">
    <location>
        <begin position="6"/>
        <end position="25"/>
    </location>
</feature>
<dbReference type="PANTHER" id="PTHR38825">
    <property type="entry name" value="LYSINE EXPORTER PROTEIN (LYSE/YGGA)"/>
    <property type="match status" value="1"/>
</dbReference>
<feature type="transmembrane region" description="Helical" evidence="6">
    <location>
        <begin position="192"/>
        <end position="210"/>
    </location>
</feature>